<keyword evidence="8" id="KW-1185">Reference proteome</keyword>
<dbReference type="Gene3D" id="6.10.250.3200">
    <property type="match status" value="1"/>
</dbReference>
<evidence type="ECO:0000313" key="7">
    <source>
        <dbReference type="EMBL" id="QGZ65958.1"/>
    </source>
</evidence>
<dbReference type="OrthoDB" id="8807779at2"/>
<name>A0A7Z2GQB5_9BURK</name>
<keyword evidence="3" id="KW-1133">Transmembrane helix</keyword>
<evidence type="ECO:0000259" key="6">
    <source>
        <dbReference type="Pfam" id="PF13675"/>
    </source>
</evidence>
<evidence type="ECO:0000256" key="4">
    <source>
        <dbReference type="ARBA" id="ARBA00023136"/>
    </source>
</evidence>
<dbReference type="Pfam" id="PF13675">
    <property type="entry name" value="PilJ"/>
    <property type="match status" value="1"/>
</dbReference>
<dbReference type="Proteomes" id="UP000433577">
    <property type="component" value="Chromosome 4"/>
</dbReference>
<reference evidence="7 8" key="1">
    <citation type="submission" date="2019-12" db="EMBL/GenBank/DDBJ databases">
        <title>Paraburkholderia acidiphila 7Q-K02 sp. nov and Paraburkholderia acidisoli DHF22 sp. nov., two strains isolated from forest soil.</title>
        <authorList>
            <person name="Gao Z."/>
            <person name="Qiu L."/>
        </authorList>
    </citation>
    <scope>NUCLEOTIDE SEQUENCE [LARGE SCALE GENOMIC DNA]</scope>
    <source>
        <strain evidence="7 8">DHF22</strain>
    </source>
</reference>
<evidence type="ECO:0000313" key="8">
    <source>
        <dbReference type="Proteomes" id="UP000433577"/>
    </source>
</evidence>
<dbReference type="AlphaFoldDB" id="A0A7Z2GQB5"/>
<proteinExistence type="predicted"/>
<organism evidence="7 8">
    <name type="scientific">Paraburkholderia acidisoli</name>
    <dbReference type="NCBI Taxonomy" id="2571748"/>
    <lineage>
        <taxon>Bacteria</taxon>
        <taxon>Pseudomonadati</taxon>
        <taxon>Pseudomonadota</taxon>
        <taxon>Betaproteobacteria</taxon>
        <taxon>Burkholderiales</taxon>
        <taxon>Burkholderiaceae</taxon>
        <taxon>Paraburkholderia</taxon>
    </lineage>
</organism>
<dbReference type="InterPro" id="IPR029095">
    <property type="entry name" value="NarX-like_N"/>
</dbReference>
<evidence type="ECO:0000256" key="5">
    <source>
        <dbReference type="SAM" id="MobiDB-lite"/>
    </source>
</evidence>
<evidence type="ECO:0000256" key="1">
    <source>
        <dbReference type="ARBA" id="ARBA00004141"/>
    </source>
</evidence>
<keyword evidence="2" id="KW-0812">Transmembrane</keyword>
<dbReference type="KEGG" id="pacs:FAZ98_29490"/>
<dbReference type="EMBL" id="CP046916">
    <property type="protein sequence ID" value="QGZ65958.1"/>
    <property type="molecule type" value="Genomic_DNA"/>
</dbReference>
<dbReference type="RefSeq" id="WP_158956934.1">
    <property type="nucleotide sequence ID" value="NZ_CP046916.1"/>
</dbReference>
<protein>
    <submittedName>
        <fullName evidence="7">Chemotaxis protein</fullName>
    </submittedName>
</protein>
<evidence type="ECO:0000256" key="2">
    <source>
        <dbReference type="ARBA" id="ARBA00022692"/>
    </source>
</evidence>
<accession>A0A7Z2GQB5</accession>
<gene>
    <name evidence="7" type="ORF">FAZ98_29490</name>
</gene>
<dbReference type="GO" id="GO:0016020">
    <property type="term" value="C:membrane"/>
    <property type="evidence" value="ECO:0007669"/>
    <property type="project" value="UniProtKB-SubCell"/>
</dbReference>
<dbReference type="SUPFAM" id="SSF58104">
    <property type="entry name" value="Methyl-accepting chemotaxis protein (MCP) signaling domain"/>
    <property type="match status" value="1"/>
</dbReference>
<feature type="domain" description="NarX-like N-terminal" evidence="6">
    <location>
        <begin position="16"/>
        <end position="69"/>
    </location>
</feature>
<comment type="subcellular location">
    <subcellularLocation>
        <location evidence="1">Membrane</location>
        <topology evidence="1">Multi-pass membrane protein</topology>
    </subcellularLocation>
</comment>
<feature type="compositionally biased region" description="Low complexity" evidence="5">
    <location>
        <begin position="239"/>
        <end position="249"/>
    </location>
</feature>
<feature type="region of interest" description="Disordered" evidence="5">
    <location>
        <begin position="239"/>
        <end position="265"/>
    </location>
</feature>
<sequence length="265" mass="27546">MDKRETTPNVTGEIVGELINLAGRQRMLSQRIVLHALLGLRGDASAIAVARACLATFTASHAKLVDGDAHCPGVFSHALREVYFGARKADERIRAFVTLAGAACDCLERSASTDAHEAAVAKLSAEATPLLDLLQAITQAYQDEMRGVEAATARRHAGIVDELAAISMRANIVALNARVAAARAGQFGLEFAVITAELTHVIREMDGLVQSVVGKREAGASGTAHAGSNTGAHAYAKNTAAAPNAATHPGRGGNGIQRMPARVAG</sequence>
<evidence type="ECO:0000256" key="3">
    <source>
        <dbReference type="ARBA" id="ARBA00022989"/>
    </source>
</evidence>
<keyword evidence="4" id="KW-0472">Membrane</keyword>